<keyword evidence="1" id="KW-1133">Transmembrane helix</keyword>
<protein>
    <submittedName>
        <fullName evidence="2">Uncharacterized protein</fullName>
    </submittedName>
</protein>
<gene>
    <name evidence="2" type="ORF">CLOSTHATH_02730</name>
</gene>
<dbReference type="Proteomes" id="UP000004968">
    <property type="component" value="Unassembled WGS sequence"/>
</dbReference>
<proteinExistence type="predicted"/>
<organism evidence="2 3">
    <name type="scientific">Hungatella hathewayi DSM 13479</name>
    <dbReference type="NCBI Taxonomy" id="566550"/>
    <lineage>
        <taxon>Bacteria</taxon>
        <taxon>Bacillati</taxon>
        <taxon>Bacillota</taxon>
        <taxon>Clostridia</taxon>
        <taxon>Lachnospirales</taxon>
        <taxon>Lachnospiraceae</taxon>
        <taxon>Hungatella</taxon>
    </lineage>
</organism>
<evidence type="ECO:0000313" key="2">
    <source>
        <dbReference type="EMBL" id="EFC99059.1"/>
    </source>
</evidence>
<keyword evidence="1" id="KW-0472">Membrane</keyword>
<feature type="transmembrane region" description="Helical" evidence="1">
    <location>
        <begin position="6"/>
        <end position="25"/>
    </location>
</feature>
<sequence>MVIPPVHKVQICGLFRLFITIFLYLRSYHDFSFMFMSFLPDISRILLH</sequence>
<evidence type="ECO:0000256" key="1">
    <source>
        <dbReference type="SAM" id="Phobius"/>
    </source>
</evidence>
<comment type="caution">
    <text evidence="2">The sequence shown here is derived from an EMBL/GenBank/DDBJ whole genome shotgun (WGS) entry which is preliminary data.</text>
</comment>
<dbReference type="AlphaFoldDB" id="D3AGJ4"/>
<reference evidence="2 3" key="1">
    <citation type="submission" date="2010-01" db="EMBL/GenBank/DDBJ databases">
        <authorList>
            <person name="Weinstock G."/>
            <person name="Sodergren E."/>
            <person name="Clifton S."/>
            <person name="Fulton L."/>
            <person name="Fulton B."/>
            <person name="Courtney L."/>
            <person name="Fronick C."/>
            <person name="Harrison M."/>
            <person name="Strong C."/>
            <person name="Farmer C."/>
            <person name="Delahaunty K."/>
            <person name="Markovic C."/>
            <person name="Hall O."/>
            <person name="Minx P."/>
            <person name="Tomlinson C."/>
            <person name="Mitreva M."/>
            <person name="Nelson J."/>
            <person name="Hou S."/>
            <person name="Wollam A."/>
            <person name="Pepin K.H."/>
            <person name="Johnson M."/>
            <person name="Bhonagiri V."/>
            <person name="Nash W.E."/>
            <person name="Warren W."/>
            <person name="Chinwalla A."/>
            <person name="Mardis E.R."/>
            <person name="Wilson R.K."/>
        </authorList>
    </citation>
    <scope>NUCLEOTIDE SEQUENCE [LARGE SCALE GENOMIC DNA]</scope>
    <source>
        <strain evidence="2 3">DSM 13479</strain>
    </source>
</reference>
<dbReference type="EMBL" id="ACIO01000221">
    <property type="protein sequence ID" value="EFC99059.1"/>
    <property type="molecule type" value="Genomic_DNA"/>
</dbReference>
<evidence type="ECO:0000313" key="3">
    <source>
        <dbReference type="Proteomes" id="UP000004968"/>
    </source>
</evidence>
<keyword evidence="1" id="KW-0812">Transmembrane</keyword>
<name>D3AGJ4_9FIRM</name>
<dbReference type="HOGENOM" id="CLU_3153695_0_0_9"/>
<accession>D3AGJ4</accession>